<organism evidence="1 2">
    <name type="scientific">Heterorhabditis bacteriophora</name>
    <name type="common">Entomopathogenic nematode worm</name>
    <dbReference type="NCBI Taxonomy" id="37862"/>
    <lineage>
        <taxon>Eukaryota</taxon>
        <taxon>Metazoa</taxon>
        <taxon>Ecdysozoa</taxon>
        <taxon>Nematoda</taxon>
        <taxon>Chromadorea</taxon>
        <taxon>Rhabditida</taxon>
        <taxon>Rhabditina</taxon>
        <taxon>Rhabditomorpha</taxon>
        <taxon>Strongyloidea</taxon>
        <taxon>Heterorhabditidae</taxon>
        <taxon>Heterorhabditis</taxon>
    </lineage>
</organism>
<name>A0A1I7XB05_HETBA</name>
<dbReference type="AlphaFoldDB" id="A0A1I7XB05"/>
<keyword evidence="1" id="KW-1185">Reference proteome</keyword>
<evidence type="ECO:0000313" key="1">
    <source>
        <dbReference type="Proteomes" id="UP000095283"/>
    </source>
</evidence>
<proteinExistence type="predicted"/>
<accession>A0A1I7XB05</accession>
<dbReference type="WBParaSite" id="Hba_14871">
    <property type="protein sequence ID" value="Hba_14871"/>
    <property type="gene ID" value="Hba_14871"/>
</dbReference>
<dbReference type="Proteomes" id="UP000095283">
    <property type="component" value="Unplaced"/>
</dbReference>
<sequence length="35" mass="3967">MKINIMIEGIYRANGGTMWTVNDNSVESLCDVEYV</sequence>
<evidence type="ECO:0000313" key="2">
    <source>
        <dbReference type="WBParaSite" id="Hba_14871"/>
    </source>
</evidence>
<protein>
    <submittedName>
        <fullName evidence="2">Tubulin domain-containing protein</fullName>
    </submittedName>
</protein>
<reference evidence="2" key="1">
    <citation type="submission" date="2016-11" db="UniProtKB">
        <authorList>
            <consortium name="WormBaseParasite"/>
        </authorList>
    </citation>
    <scope>IDENTIFICATION</scope>
</reference>